<dbReference type="Gene3D" id="3.10.129.10">
    <property type="entry name" value="Hotdog Thioesterase"/>
    <property type="match status" value="1"/>
</dbReference>
<dbReference type="InterPro" id="IPR029069">
    <property type="entry name" value="HotDog_dom_sf"/>
</dbReference>
<name>A0A433HWZ5_9BACI</name>
<dbReference type="SUPFAM" id="SSF54637">
    <property type="entry name" value="Thioesterase/thiol ester dehydrase-isomerase"/>
    <property type="match status" value="1"/>
</dbReference>
<evidence type="ECO:0000313" key="1">
    <source>
        <dbReference type="EMBL" id="RUQ32806.1"/>
    </source>
</evidence>
<gene>
    <name evidence="1" type="ORF">ELQ35_01600</name>
</gene>
<accession>A0A433HWZ5</accession>
<organism evidence="1 2">
    <name type="scientific">Peribacillus cavernae</name>
    <dbReference type="NCBI Taxonomy" id="1674310"/>
    <lineage>
        <taxon>Bacteria</taxon>
        <taxon>Bacillati</taxon>
        <taxon>Bacillota</taxon>
        <taxon>Bacilli</taxon>
        <taxon>Bacillales</taxon>
        <taxon>Bacillaceae</taxon>
        <taxon>Peribacillus</taxon>
    </lineage>
</organism>
<dbReference type="RefSeq" id="WP_126863097.1">
    <property type="nucleotide sequence ID" value="NZ_JAUSTX010000003.1"/>
</dbReference>
<dbReference type="Proteomes" id="UP000267430">
    <property type="component" value="Unassembled WGS sequence"/>
</dbReference>
<dbReference type="EMBL" id="RYZZ01000001">
    <property type="protein sequence ID" value="RUQ32806.1"/>
    <property type="molecule type" value="Genomic_DNA"/>
</dbReference>
<evidence type="ECO:0000313" key="2">
    <source>
        <dbReference type="Proteomes" id="UP000267430"/>
    </source>
</evidence>
<reference evidence="1 2" key="1">
    <citation type="submission" date="2018-12" db="EMBL/GenBank/DDBJ databases">
        <title>Bacillus chawlae sp. nov., Bacillus glennii sp. nov., and Bacillus saganii sp. nov. Isolated from the Vehicle Assembly Building at Kennedy Space Center where the Viking Spacecraft were Assembled.</title>
        <authorList>
            <person name="Seuylemezian A."/>
            <person name="Vaishampayan P."/>
        </authorList>
    </citation>
    <scope>NUCLEOTIDE SEQUENCE [LARGE SCALE GENOMIC DNA]</scope>
    <source>
        <strain evidence="1 2">L5</strain>
    </source>
</reference>
<dbReference type="OrthoDB" id="2926565at2"/>
<dbReference type="AlphaFoldDB" id="A0A433HWZ5"/>
<comment type="caution">
    <text evidence="1">The sequence shown here is derived from an EMBL/GenBank/DDBJ whole genome shotgun (WGS) entry which is preliminary data.</text>
</comment>
<sequence length="132" mass="15025">MKEYTNDQFSVGSKFHTKFILTDKLAKNLIESLSIVFQNGKALPAALFSTFINPTLKALGGRFPQGSIHLKQTVEHFGAPFVGDEYEVEVLIADKYVRKGRDYLVWETIFKKENQVICRQESTFLLSFASNQ</sequence>
<proteinExistence type="predicted"/>
<protein>
    <recommendedName>
        <fullName evidence="3">N-terminal of MaoC-like dehydratase domain-containing protein</fullName>
    </recommendedName>
</protein>
<keyword evidence="2" id="KW-1185">Reference proteome</keyword>
<evidence type="ECO:0008006" key="3">
    <source>
        <dbReference type="Google" id="ProtNLM"/>
    </source>
</evidence>